<proteinExistence type="predicted"/>
<dbReference type="EMBL" id="VWSH01000003">
    <property type="protein sequence ID" value="KAA5533735.1"/>
    <property type="molecule type" value="Genomic_DNA"/>
</dbReference>
<dbReference type="RefSeq" id="WP_150033481.1">
    <property type="nucleotide sequence ID" value="NZ_VWSH01000003.1"/>
</dbReference>
<comment type="caution">
    <text evidence="2">The sequence shown here is derived from an EMBL/GenBank/DDBJ whole genome shotgun (WGS) entry which is preliminary data.</text>
</comment>
<accession>A0A5M6CK69</accession>
<reference evidence="2 3" key="1">
    <citation type="submission" date="2019-09" db="EMBL/GenBank/DDBJ databases">
        <title>Genome sequence and assembly of Taibaiella sp.</title>
        <authorList>
            <person name="Chhetri G."/>
        </authorList>
    </citation>
    <scope>NUCLEOTIDE SEQUENCE [LARGE SCALE GENOMIC DNA]</scope>
    <source>
        <strain evidence="2 3">KVB11</strain>
    </source>
</reference>
<feature type="coiled-coil region" evidence="1">
    <location>
        <begin position="85"/>
        <end position="112"/>
    </location>
</feature>
<dbReference type="Proteomes" id="UP000323632">
    <property type="component" value="Unassembled WGS sequence"/>
</dbReference>
<sequence length="229" mass="26316">MKIRTGILLLLFAVLLGVSLFLNLKQFIRTKADAIKISALAAQQTTHYAPVVTRYIHDSIEHLVVKEIMIASNEDKSGTIGSAYIDTLKRAINIAEKQMDQVTKINASLAAESITLKQSTDNKLYEHHDKWLSLSYYPDSNKFNLHYDVSLNTVRYWKRSWILGSKQYYLDIFSDDPRIKIDNIKRYTIAEPKPKKFGIGLHAGYSFNPVNNQWHPSFGFGLNYNLIRF</sequence>
<organism evidence="2 3">
    <name type="scientific">Taibaiella lutea</name>
    <dbReference type="NCBI Taxonomy" id="2608001"/>
    <lineage>
        <taxon>Bacteria</taxon>
        <taxon>Pseudomonadati</taxon>
        <taxon>Bacteroidota</taxon>
        <taxon>Chitinophagia</taxon>
        <taxon>Chitinophagales</taxon>
        <taxon>Chitinophagaceae</taxon>
        <taxon>Taibaiella</taxon>
    </lineage>
</organism>
<name>A0A5M6CK69_9BACT</name>
<keyword evidence="3" id="KW-1185">Reference proteome</keyword>
<evidence type="ECO:0000313" key="3">
    <source>
        <dbReference type="Proteomes" id="UP000323632"/>
    </source>
</evidence>
<evidence type="ECO:0000256" key="1">
    <source>
        <dbReference type="SAM" id="Coils"/>
    </source>
</evidence>
<gene>
    <name evidence="2" type="ORF">F0919_14480</name>
</gene>
<dbReference type="AlphaFoldDB" id="A0A5M6CK69"/>
<protein>
    <submittedName>
        <fullName evidence="2">Uncharacterized protein</fullName>
    </submittedName>
</protein>
<evidence type="ECO:0000313" key="2">
    <source>
        <dbReference type="EMBL" id="KAA5533735.1"/>
    </source>
</evidence>
<keyword evidence="1" id="KW-0175">Coiled coil</keyword>